<proteinExistence type="predicted"/>
<accession>A0A0V1I5F4</accession>
<evidence type="ECO:0000313" key="1">
    <source>
        <dbReference type="EMBL" id="KRZ18006.1"/>
    </source>
</evidence>
<name>A0A0V1I5F4_9BILA</name>
<reference evidence="1 2" key="1">
    <citation type="submission" date="2015-01" db="EMBL/GenBank/DDBJ databases">
        <title>Evolution of Trichinella species and genotypes.</title>
        <authorList>
            <person name="Korhonen P.K."/>
            <person name="Edoardo P."/>
            <person name="Giuseppe L.R."/>
            <person name="Gasser R.B."/>
        </authorList>
    </citation>
    <scope>NUCLEOTIDE SEQUENCE [LARGE SCALE GENOMIC DNA]</scope>
    <source>
        <strain evidence="1">ISS1029</strain>
    </source>
</reference>
<dbReference type="AlphaFoldDB" id="A0A0V1I5F4"/>
<protein>
    <submittedName>
        <fullName evidence="1">Uncharacterized protein</fullName>
    </submittedName>
</protein>
<dbReference type="Proteomes" id="UP000055024">
    <property type="component" value="Unassembled WGS sequence"/>
</dbReference>
<gene>
    <name evidence="1" type="ORF">T11_9580</name>
</gene>
<keyword evidence="2" id="KW-1185">Reference proteome</keyword>
<evidence type="ECO:0000313" key="2">
    <source>
        <dbReference type="Proteomes" id="UP000055024"/>
    </source>
</evidence>
<dbReference type="EMBL" id="JYDP01000004">
    <property type="protein sequence ID" value="KRZ18006.1"/>
    <property type="molecule type" value="Genomic_DNA"/>
</dbReference>
<sequence>MPDPKQKGQALPLGCPVLFRAWYFFFIRSECTTSVPGLNFLPFGMASQTRSFKRKSIPVALRSCREFLPSLLRLQRTSHLFVNVSAAWNLVAVPALCQTLCVTPVISRTLTL</sequence>
<comment type="caution">
    <text evidence="1">The sequence shown here is derived from an EMBL/GenBank/DDBJ whole genome shotgun (WGS) entry which is preliminary data.</text>
</comment>
<organism evidence="1 2">
    <name type="scientific">Trichinella zimbabwensis</name>
    <dbReference type="NCBI Taxonomy" id="268475"/>
    <lineage>
        <taxon>Eukaryota</taxon>
        <taxon>Metazoa</taxon>
        <taxon>Ecdysozoa</taxon>
        <taxon>Nematoda</taxon>
        <taxon>Enoplea</taxon>
        <taxon>Dorylaimia</taxon>
        <taxon>Trichinellida</taxon>
        <taxon>Trichinellidae</taxon>
        <taxon>Trichinella</taxon>
    </lineage>
</organism>